<accession>A0A0E9S8G7</accession>
<name>A0A0E9S8G7_ANGAN</name>
<protein>
    <submittedName>
        <fullName evidence="1">Uncharacterized protein</fullName>
    </submittedName>
</protein>
<dbReference type="AlphaFoldDB" id="A0A0E9S8G7"/>
<organism evidence="1">
    <name type="scientific">Anguilla anguilla</name>
    <name type="common">European freshwater eel</name>
    <name type="synonym">Muraena anguilla</name>
    <dbReference type="NCBI Taxonomy" id="7936"/>
    <lineage>
        <taxon>Eukaryota</taxon>
        <taxon>Metazoa</taxon>
        <taxon>Chordata</taxon>
        <taxon>Craniata</taxon>
        <taxon>Vertebrata</taxon>
        <taxon>Euteleostomi</taxon>
        <taxon>Actinopterygii</taxon>
        <taxon>Neopterygii</taxon>
        <taxon>Teleostei</taxon>
        <taxon>Anguilliformes</taxon>
        <taxon>Anguillidae</taxon>
        <taxon>Anguilla</taxon>
    </lineage>
</organism>
<reference evidence="1" key="1">
    <citation type="submission" date="2014-11" db="EMBL/GenBank/DDBJ databases">
        <authorList>
            <person name="Amaro Gonzalez C."/>
        </authorList>
    </citation>
    <scope>NUCLEOTIDE SEQUENCE</scope>
</reference>
<evidence type="ECO:0000313" key="1">
    <source>
        <dbReference type="EMBL" id="JAH37512.1"/>
    </source>
</evidence>
<dbReference type="EMBL" id="GBXM01071065">
    <property type="protein sequence ID" value="JAH37512.1"/>
    <property type="molecule type" value="Transcribed_RNA"/>
</dbReference>
<reference evidence="1" key="2">
    <citation type="journal article" date="2015" name="Fish Shellfish Immunol.">
        <title>Early steps in the European eel (Anguilla anguilla)-Vibrio vulnificus interaction in the gills: Role of the RtxA13 toxin.</title>
        <authorList>
            <person name="Callol A."/>
            <person name="Pajuelo D."/>
            <person name="Ebbesson L."/>
            <person name="Teles M."/>
            <person name="MacKenzie S."/>
            <person name="Amaro C."/>
        </authorList>
    </citation>
    <scope>NUCLEOTIDE SEQUENCE</scope>
</reference>
<proteinExistence type="predicted"/>
<sequence>MVCIDEQVLEPFASHPLRPSICRLK</sequence>